<evidence type="ECO:0000313" key="7">
    <source>
        <dbReference type="EMBL" id="KAB5589880.1"/>
    </source>
</evidence>
<dbReference type="OrthoDB" id="3542292at2759"/>
<dbReference type="Gene3D" id="1.50.10.10">
    <property type="match status" value="1"/>
</dbReference>
<evidence type="ECO:0000256" key="1">
    <source>
        <dbReference type="ARBA" id="ARBA00005615"/>
    </source>
</evidence>
<accession>A0A5N5QDP7</accession>
<feature type="signal peptide" evidence="6">
    <location>
        <begin position="1"/>
        <end position="17"/>
    </location>
</feature>
<keyword evidence="3 4" id="KW-0326">Glycosidase</keyword>
<keyword evidence="8" id="KW-1185">Reference proteome</keyword>
<evidence type="ECO:0000256" key="4">
    <source>
        <dbReference type="RuleBase" id="RU361180"/>
    </source>
</evidence>
<dbReference type="Proteomes" id="UP000383932">
    <property type="component" value="Unassembled WGS sequence"/>
</dbReference>
<evidence type="ECO:0000313" key="8">
    <source>
        <dbReference type="Proteomes" id="UP000383932"/>
    </source>
</evidence>
<organism evidence="7 8">
    <name type="scientific">Ceratobasidium theobromae</name>
    <dbReference type="NCBI Taxonomy" id="1582974"/>
    <lineage>
        <taxon>Eukaryota</taxon>
        <taxon>Fungi</taxon>
        <taxon>Dikarya</taxon>
        <taxon>Basidiomycota</taxon>
        <taxon>Agaricomycotina</taxon>
        <taxon>Agaricomycetes</taxon>
        <taxon>Cantharellales</taxon>
        <taxon>Ceratobasidiaceae</taxon>
        <taxon>Ceratobasidium</taxon>
    </lineage>
</organism>
<dbReference type="EMBL" id="SSOP01000220">
    <property type="protein sequence ID" value="KAB5589880.1"/>
    <property type="molecule type" value="Genomic_DNA"/>
</dbReference>
<dbReference type="AlphaFoldDB" id="A0A5N5QDP7"/>
<feature type="chain" id="PRO_5024436077" description="Trehalase" evidence="6">
    <location>
        <begin position="18"/>
        <end position="733"/>
    </location>
</feature>
<dbReference type="Pfam" id="PF01204">
    <property type="entry name" value="Trehalase"/>
    <property type="match status" value="2"/>
</dbReference>
<protein>
    <recommendedName>
        <fullName evidence="4">Trehalase</fullName>
        <ecNumber evidence="4">3.2.1.28</ecNumber>
    </recommendedName>
    <alternativeName>
        <fullName evidence="4">Alpha-trehalose glucohydrolase</fullName>
    </alternativeName>
</protein>
<reference evidence="7 8" key="1">
    <citation type="journal article" date="2019" name="Fungal Biol. Biotechnol.">
        <title>Draft genome sequence of fastidious pathogen Ceratobasidium theobromae, which causes vascular-streak dieback in Theobroma cacao.</title>
        <authorList>
            <person name="Ali S.S."/>
            <person name="Asman A."/>
            <person name="Shao J."/>
            <person name="Firmansyah A.P."/>
            <person name="Susilo A.W."/>
            <person name="Rosmana A."/>
            <person name="McMahon P."/>
            <person name="Junaid M."/>
            <person name="Guest D."/>
            <person name="Kheng T.Y."/>
            <person name="Meinhardt L.W."/>
            <person name="Bailey B.A."/>
        </authorList>
    </citation>
    <scope>NUCLEOTIDE SEQUENCE [LARGE SCALE GENOMIC DNA]</scope>
    <source>
        <strain evidence="7 8">CT2</strain>
    </source>
</reference>
<evidence type="ECO:0000256" key="2">
    <source>
        <dbReference type="ARBA" id="ARBA00022801"/>
    </source>
</evidence>
<dbReference type="GO" id="GO:0005993">
    <property type="term" value="P:trehalose catabolic process"/>
    <property type="evidence" value="ECO:0007669"/>
    <property type="project" value="TreeGrafter"/>
</dbReference>
<keyword evidence="6" id="KW-0732">Signal</keyword>
<gene>
    <name evidence="7" type="ORF">CTheo_6681</name>
</gene>
<comment type="catalytic activity">
    <reaction evidence="4">
        <text>alpha,alpha-trehalose + H2O = alpha-D-glucose + beta-D-glucose</text>
        <dbReference type="Rhea" id="RHEA:32675"/>
        <dbReference type="ChEBI" id="CHEBI:15377"/>
        <dbReference type="ChEBI" id="CHEBI:15903"/>
        <dbReference type="ChEBI" id="CHEBI:16551"/>
        <dbReference type="ChEBI" id="CHEBI:17925"/>
        <dbReference type="EC" id="3.2.1.28"/>
    </reaction>
</comment>
<feature type="region of interest" description="Disordered" evidence="5">
    <location>
        <begin position="20"/>
        <end position="59"/>
    </location>
</feature>
<dbReference type="InterPro" id="IPR001661">
    <property type="entry name" value="Glyco_hydro_37"/>
</dbReference>
<proteinExistence type="inferred from homology"/>
<dbReference type="PANTHER" id="PTHR23403">
    <property type="entry name" value="TREHALASE"/>
    <property type="match status" value="1"/>
</dbReference>
<dbReference type="PROSITE" id="PS00927">
    <property type="entry name" value="TREHALASE_1"/>
    <property type="match status" value="1"/>
</dbReference>
<dbReference type="PRINTS" id="PR00744">
    <property type="entry name" value="GLHYDRLASE37"/>
</dbReference>
<dbReference type="SUPFAM" id="SSF48208">
    <property type="entry name" value="Six-hairpin glycosidases"/>
    <property type="match status" value="1"/>
</dbReference>
<name>A0A5N5QDP7_9AGAM</name>
<evidence type="ECO:0000256" key="3">
    <source>
        <dbReference type="ARBA" id="ARBA00023295"/>
    </source>
</evidence>
<dbReference type="PANTHER" id="PTHR23403:SF1">
    <property type="entry name" value="TREHALASE"/>
    <property type="match status" value="1"/>
</dbReference>
<evidence type="ECO:0000256" key="6">
    <source>
        <dbReference type="SAM" id="SignalP"/>
    </source>
</evidence>
<feature type="compositionally biased region" description="Low complexity" evidence="5">
    <location>
        <begin position="28"/>
        <end position="53"/>
    </location>
</feature>
<comment type="similarity">
    <text evidence="1 4">Belongs to the glycosyl hydrolase 37 family.</text>
</comment>
<dbReference type="EC" id="3.2.1.28" evidence="4"/>
<dbReference type="InterPro" id="IPR008928">
    <property type="entry name" value="6-hairpin_glycosidase_sf"/>
</dbReference>
<feature type="region of interest" description="Disordered" evidence="5">
    <location>
        <begin position="585"/>
        <end position="606"/>
    </location>
</feature>
<sequence length="733" mass="80351">MGRLAVVLVLWALGVRSLPQGDPPRNGSSAAPTSTHISAAAPSPTAPSGSKLPPQAPLPPKQAWCPSDIFCAGQLLQSVNLAELYPDSKTFVDKPTAVSAQNVISDFNALGPQDNVTIGAISNFVTNDFKAEGLELQAVTLPNFPQNPGFLGKVKDPLVKAWMKVVHTYWSDLIRQTNPSSLCSNRNGTTGCESTLIPLNHTFVVPGGRFREQYYWDSYWIVRGLLESELYDVVNSTLQNFMDEIETIGFIPNGGRIYYMNRSQPPVFIHMLAAYVSRTKDTSILDRALPLAEKELAWWSNNRILTVSSPGQNRTHNVYRYHVTNTAPRPESYLADYLTANGPGMNLTEAQKGDLYAELATGAESGWDYTARWSRQKFSGNLSDTMPQLRSLNIRSIVPVDLNSILYGAHIQLASLIDLRPRVRTAAGADSYRETASNLRNAILDLCWDENKLAFYDWNLTAGARSEVFSAATFYPFWQGIWPKSVLESESKAIQVFSSVNFVLNSYNGTFPSTFLETGLQWDFPNSWPPHNYIILEALNNVPKELSKRGPPQFNSTVTTFDLIPDGQLGIARDQLPKQTLEVGGNASPDVNAQGGTVVNGGTAGKGESWRDALARELANRYVSAAFCSWYSTGGSIPGVLQQLSAQELNVTNSDPSSTGHMFEKFSARDIDQAGSGGEYTVQAGFGWTNGVALWSGANFGDVLAKPSCPAIIVQNTTHPNGKRMYVGHRRGW</sequence>
<evidence type="ECO:0000256" key="5">
    <source>
        <dbReference type="SAM" id="MobiDB-lite"/>
    </source>
</evidence>
<dbReference type="InterPro" id="IPR012341">
    <property type="entry name" value="6hp_glycosidase-like_sf"/>
</dbReference>
<keyword evidence="2 4" id="KW-0378">Hydrolase</keyword>
<dbReference type="InterPro" id="IPR018232">
    <property type="entry name" value="Glyco_hydro_37_CS"/>
</dbReference>
<dbReference type="GO" id="GO:0004555">
    <property type="term" value="F:alpha,alpha-trehalase activity"/>
    <property type="evidence" value="ECO:0007669"/>
    <property type="project" value="UniProtKB-EC"/>
</dbReference>
<comment type="caution">
    <text evidence="7">The sequence shown here is derived from an EMBL/GenBank/DDBJ whole genome shotgun (WGS) entry which is preliminary data.</text>
</comment>